<evidence type="ECO:0008006" key="5">
    <source>
        <dbReference type="Google" id="ProtNLM"/>
    </source>
</evidence>
<protein>
    <recommendedName>
        <fullName evidence="5">Transferrin-binding protein B C-lobe/N-lobe beta barrel domain-containing protein</fullName>
    </recommendedName>
</protein>
<evidence type="ECO:0000313" key="3">
    <source>
        <dbReference type="EMBL" id="MFD2739014.1"/>
    </source>
</evidence>
<sequence length="386" mass="40646">MKINAAGLLLCMVLAGCGGTAPFGEEDETETGNTDNGGSEDGGSSGSEGGSGTGGDDSEDNGIVLEGLPPGTTSPSPTSRIVRSEPTQAAGGKEGDGFATGIRYEGPTAQNATRDRFIVDGLAFDAGNIYARGENVSSLNAGEFAVYEAYQQYPDSLNGELINQFRHRAIYGVSKNLDDDGKPLNQFAIVRTGAYVGYGFGGFVYQRENGVTLPNSGQAIFHGKSAGLRDFEGRGGLEYATANVDIAIDFDDFNDQTGRRGDGVKGVFSDRRVFDIDGNDITQDVLDRINTVNDASLAALPDAMFTVGPGVMDDNGEIVGQISSQYINNGGEVQEYEAGKYYAILSGDDPNEIVGVTVMENSSEFENATVRETSGFIVYRDPAPAP</sequence>
<feature type="region of interest" description="Disordered" evidence="1">
    <location>
        <begin position="23"/>
        <end position="104"/>
    </location>
</feature>
<evidence type="ECO:0000256" key="2">
    <source>
        <dbReference type="SAM" id="SignalP"/>
    </source>
</evidence>
<feature type="signal peptide" evidence="2">
    <location>
        <begin position="1"/>
        <end position="23"/>
    </location>
</feature>
<feature type="chain" id="PRO_5045065112" description="Transferrin-binding protein B C-lobe/N-lobe beta barrel domain-containing protein" evidence="2">
    <location>
        <begin position="24"/>
        <end position="386"/>
    </location>
</feature>
<reference evidence="4" key="1">
    <citation type="journal article" date="2019" name="Int. J. Syst. Evol. Microbiol.">
        <title>The Global Catalogue of Microorganisms (GCM) 10K type strain sequencing project: providing services to taxonomists for standard genome sequencing and annotation.</title>
        <authorList>
            <consortium name="The Broad Institute Genomics Platform"/>
            <consortium name="The Broad Institute Genome Sequencing Center for Infectious Disease"/>
            <person name="Wu L."/>
            <person name="Ma J."/>
        </authorList>
    </citation>
    <scope>NUCLEOTIDE SEQUENCE [LARGE SCALE GENOMIC DNA]</scope>
    <source>
        <strain evidence="4">TISTR 2562</strain>
    </source>
</reference>
<evidence type="ECO:0000256" key="1">
    <source>
        <dbReference type="SAM" id="MobiDB-lite"/>
    </source>
</evidence>
<feature type="compositionally biased region" description="Gly residues" evidence="1">
    <location>
        <begin position="39"/>
        <end position="55"/>
    </location>
</feature>
<gene>
    <name evidence="3" type="ORF">ACFSUD_05505</name>
</gene>
<organism evidence="3 4">
    <name type="scientific">Sulfitobacter aestuarii</name>
    <dbReference type="NCBI Taxonomy" id="2161676"/>
    <lineage>
        <taxon>Bacteria</taxon>
        <taxon>Pseudomonadati</taxon>
        <taxon>Pseudomonadota</taxon>
        <taxon>Alphaproteobacteria</taxon>
        <taxon>Rhodobacterales</taxon>
        <taxon>Roseobacteraceae</taxon>
        <taxon>Sulfitobacter</taxon>
    </lineage>
</organism>
<comment type="caution">
    <text evidence="3">The sequence shown here is derived from an EMBL/GenBank/DDBJ whole genome shotgun (WGS) entry which is preliminary data.</text>
</comment>
<feature type="compositionally biased region" description="Low complexity" evidence="1">
    <location>
        <begin position="69"/>
        <end position="79"/>
    </location>
</feature>
<dbReference type="EMBL" id="JBHUMP010000003">
    <property type="protein sequence ID" value="MFD2739014.1"/>
    <property type="molecule type" value="Genomic_DNA"/>
</dbReference>
<keyword evidence="2" id="KW-0732">Signal</keyword>
<keyword evidence="4" id="KW-1185">Reference proteome</keyword>
<name>A0ABW5U232_9RHOB</name>
<proteinExistence type="predicted"/>
<dbReference type="Proteomes" id="UP001597474">
    <property type="component" value="Unassembled WGS sequence"/>
</dbReference>
<evidence type="ECO:0000313" key="4">
    <source>
        <dbReference type="Proteomes" id="UP001597474"/>
    </source>
</evidence>
<dbReference type="PROSITE" id="PS51257">
    <property type="entry name" value="PROKAR_LIPOPROTEIN"/>
    <property type="match status" value="1"/>
</dbReference>
<accession>A0ABW5U232</accession>
<dbReference type="RefSeq" id="WP_386372241.1">
    <property type="nucleotide sequence ID" value="NZ_JBHUMP010000003.1"/>
</dbReference>